<evidence type="ECO:0000313" key="3">
    <source>
        <dbReference type="EMBL" id="KAF5335270.1"/>
    </source>
</evidence>
<dbReference type="OrthoDB" id="2205812at2759"/>
<feature type="compositionally biased region" description="Basic and acidic residues" evidence="1">
    <location>
        <begin position="26"/>
        <end position="44"/>
    </location>
</feature>
<accession>A0A8H5C4Z9</accession>
<dbReference type="PANTHER" id="PTHR19446">
    <property type="entry name" value="REVERSE TRANSCRIPTASES"/>
    <property type="match status" value="1"/>
</dbReference>
<evidence type="ECO:0000259" key="2">
    <source>
        <dbReference type="Pfam" id="PF00078"/>
    </source>
</evidence>
<dbReference type="InterPro" id="IPR000477">
    <property type="entry name" value="RT_dom"/>
</dbReference>
<dbReference type="Proteomes" id="UP000559256">
    <property type="component" value="Unassembled WGS sequence"/>
</dbReference>
<dbReference type="SUPFAM" id="SSF56672">
    <property type="entry name" value="DNA/RNA polymerases"/>
    <property type="match status" value="1"/>
</dbReference>
<comment type="caution">
    <text evidence="3">The sequence shown here is derived from an EMBL/GenBank/DDBJ whole genome shotgun (WGS) entry which is preliminary data.</text>
</comment>
<organism evidence="3 4">
    <name type="scientific">Tetrapyrgos nigripes</name>
    <dbReference type="NCBI Taxonomy" id="182062"/>
    <lineage>
        <taxon>Eukaryota</taxon>
        <taxon>Fungi</taxon>
        <taxon>Dikarya</taxon>
        <taxon>Basidiomycota</taxon>
        <taxon>Agaricomycotina</taxon>
        <taxon>Agaricomycetes</taxon>
        <taxon>Agaricomycetidae</taxon>
        <taxon>Agaricales</taxon>
        <taxon>Marasmiineae</taxon>
        <taxon>Marasmiaceae</taxon>
        <taxon>Tetrapyrgos</taxon>
    </lineage>
</organism>
<dbReference type="AlphaFoldDB" id="A0A8H5C4Z9"/>
<feature type="domain" description="Reverse transcriptase" evidence="2">
    <location>
        <begin position="154"/>
        <end position="207"/>
    </location>
</feature>
<proteinExistence type="predicted"/>
<dbReference type="Pfam" id="PF00078">
    <property type="entry name" value="RVT_1"/>
    <property type="match status" value="1"/>
</dbReference>
<feature type="region of interest" description="Disordered" evidence="1">
    <location>
        <begin position="21"/>
        <end position="44"/>
    </location>
</feature>
<reference evidence="3 4" key="1">
    <citation type="journal article" date="2020" name="ISME J.">
        <title>Uncovering the hidden diversity of litter-decomposition mechanisms in mushroom-forming fungi.</title>
        <authorList>
            <person name="Floudas D."/>
            <person name="Bentzer J."/>
            <person name="Ahren D."/>
            <person name="Johansson T."/>
            <person name="Persson P."/>
            <person name="Tunlid A."/>
        </authorList>
    </citation>
    <scope>NUCLEOTIDE SEQUENCE [LARGE SCALE GENOMIC DNA]</scope>
    <source>
        <strain evidence="3 4">CBS 291.85</strain>
    </source>
</reference>
<protein>
    <recommendedName>
        <fullName evidence="2">Reverse transcriptase domain-containing protein</fullName>
    </recommendedName>
</protein>
<gene>
    <name evidence="3" type="ORF">D9758_016226</name>
</gene>
<sequence length="212" mass="23798">MSVSTNFVELIAKLSVDDFPDGEVGGGRKERERDGEMGGRKDTSRITEEVLNNLDPERTVKEENVREMSARIDESDVKKALRLTKNNTSCGLDGIPYELYKVLDDKAELSQKNGDDEVFDVVQLLTAAYNDIEEFGVHPSTKFAAGWMCPLYKKNDKTEIANYRPITILNTDYKIMTKVLAMRLAHAAPELLHESQAGFVPGRLITDQTKLI</sequence>
<evidence type="ECO:0000256" key="1">
    <source>
        <dbReference type="SAM" id="MobiDB-lite"/>
    </source>
</evidence>
<evidence type="ECO:0000313" key="4">
    <source>
        <dbReference type="Proteomes" id="UP000559256"/>
    </source>
</evidence>
<name>A0A8H5C4Z9_9AGAR</name>
<dbReference type="EMBL" id="JAACJM010000244">
    <property type="protein sequence ID" value="KAF5335270.1"/>
    <property type="molecule type" value="Genomic_DNA"/>
</dbReference>
<dbReference type="InterPro" id="IPR043502">
    <property type="entry name" value="DNA/RNA_pol_sf"/>
</dbReference>
<keyword evidence="4" id="KW-1185">Reference proteome</keyword>